<feature type="transmembrane region" description="Helical" evidence="2">
    <location>
        <begin position="165"/>
        <end position="188"/>
    </location>
</feature>
<name>A0A090MFB7_9HYPO</name>
<dbReference type="AlphaFoldDB" id="A0A090MFB7"/>
<organism evidence="3">
    <name type="scientific">Fusarium clavum</name>
    <dbReference type="NCBI Taxonomy" id="2594811"/>
    <lineage>
        <taxon>Eukaryota</taxon>
        <taxon>Fungi</taxon>
        <taxon>Dikarya</taxon>
        <taxon>Ascomycota</taxon>
        <taxon>Pezizomycotina</taxon>
        <taxon>Sordariomycetes</taxon>
        <taxon>Hypocreomycetidae</taxon>
        <taxon>Hypocreales</taxon>
        <taxon>Nectriaceae</taxon>
        <taxon>Fusarium</taxon>
        <taxon>Fusarium incarnatum-equiseti species complex</taxon>
    </lineage>
</organism>
<feature type="compositionally biased region" description="Polar residues" evidence="1">
    <location>
        <begin position="67"/>
        <end position="76"/>
    </location>
</feature>
<dbReference type="EMBL" id="CBMI010000960">
    <property type="protein sequence ID" value="CEG04345.1"/>
    <property type="molecule type" value="Genomic_DNA"/>
</dbReference>
<accession>A0A090MFB7</accession>
<proteinExistence type="predicted"/>
<keyword evidence="2" id="KW-1133">Transmembrane helix</keyword>
<sequence>MSCNDLEMSSLVSTLIDEDPPRSEVCELCSDFSALSKDVTQEVEVVSQNFGASTHRLNRPSIDGLESPSSETLSNSERPKKAFITSKLSVMGHLALYHLPATSITLALVCLYSVHIRWGHLDNEQLNLLQFAAKGHETLILVSLTNILMHRIRYGLLLDDGGVPLGFLSASFNIGSPIQYFFTWELWTPLLRSRTKAKHTTISSHMMRLAIIIAIILSVSIAPLSAIAIIPRTGLWQILKPRGLGNGTIYYFQKPQWETNFYPEANIRYQTSNDTVTEMLKAVLPVIKYPPTTNNLSSTRQITNISFSESDGLFVSLTMDLPQLTRINTGSVTVATCPMDGVAETIDLPWDGEILDKDFLTTSQQKSLDNTSDSWDPEIESTKADWWKKLHAAPASRWKQPIVLVECAHNHTFGDAFIFQFSTSISDNKVSLSGKHDDDFKTFLQDARHNKDVHPEVRHLVLDSPHSSESPPSASILFLPTLDSHYGLVEIILCRIFSRWVEADIWLEQGKPSVQTHLDAPLFDIEAHFGNTHSSGGPIKFSKEWLNSVSFESDDPTVPNDAYRAIIDFCTSSTRLSCLSICLSVYFTHILSSMGPHRLYHEDQIYNSNDQHPTSENIIVYREYFINGYGYSWHSSRTIPLAFSVLLLHVLIVIIHVVTVLWSRHPWYSSSWSSFGQMMILALRSTAPEGLGSVGAGVSSSETWNKSVSVRVVDTEDRLEMILQDEKGVVSQNQEVDGGAEEAGRDTGLSFARPGAKYH</sequence>
<evidence type="ECO:0000256" key="2">
    <source>
        <dbReference type="SAM" id="Phobius"/>
    </source>
</evidence>
<feature type="transmembrane region" description="Helical" evidence="2">
    <location>
        <begin position="94"/>
        <end position="114"/>
    </location>
</feature>
<protein>
    <submittedName>
        <fullName evidence="3">WGS project CBMI000000000 data, contig CS3069_c000962</fullName>
    </submittedName>
</protein>
<feature type="region of interest" description="Disordered" evidence="1">
    <location>
        <begin position="732"/>
        <end position="759"/>
    </location>
</feature>
<feature type="transmembrane region" description="Helical" evidence="2">
    <location>
        <begin position="641"/>
        <end position="662"/>
    </location>
</feature>
<evidence type="ECO:0000256" key="1">
    <source>
        <dbReference type="SAM" id="MobiDB-lite"/>
    </source>
</evidence>
<reference evidence="3" key="1">
    <citation type="submission" date="2013-05" db="EMBL/GenBank/DDBJ databases">
        <title>Draft genome sequences of six wheat associated Fusarium spp. isolates.</title>
        <authorList>
            <person name="Moolhuijzen P.M."/>
            <person name="Manners J.M."/>
            <person name="Wilcox S."/>
            <person name="Bellgard M.I."/>
            <person name="Gardiner D.M."/>
        </authorList>
    </citation>
    <scope>NUCLEOTIDE SEQUENCE</scope>
    <source>
        <strain evidence="3">CS3069</strain>
    </source>
</reference>
<feature type="region of interest" description="Disordered" evidence="1">
    <location>
        <begin position="57"/>
        <end position="78"/>
    </location>
</feature>
<keyword evidence="2" id="KW-0472">Membrane</keyword>
<feature type="transmembrane region" description="Helical" evidence="2">
    <location>
        <begin position="209"/>
        <end position="230"/>
    </location>
</feature>
<keyword evidence="2" id="KW-0812">Transmembrane</keyword>
<gene>
    <name evidence="3" type="ORF">BN850_0045650</name>
</gene>
<evidence type="ECO:0000313" key="3">
    <source>
        <dbReference type="EMBL" id="CEG04345.1"/>
    </source>
</evidence>
<comment type="caution">
    <text evidence="3">The sequence shown here is derived from an EMBL/GenBank/DDBJ whole genome shotgun (WGS) entry which is preliminary data.</text>
</comment>